<reference evidence="2" key="1">
    <citation type="submission" date="2018-06" db="EMBL/GenBank/DDBJ databases">
        <authorList>
            <person name="Zhirakovskaya E."/>
        </authorList>
    </citation>
    <scope>NUCLEOTIDE SEQUENCE</scope>
</reference>
<dbReference type="EMBL" id="UOEK01000082">
    <property type="protein sequence ID" value="VAV95780.1"/>
    <property type="molecule type" value="Genomic_DNA"/>
</dbReference>
<proteinExistence type="predicted"/>
<protein>
    <submittedName>
        <fullName evidence="2">Uncharacterized protein</fullName>
    </submittedName>
</protein>
<organism evidence="2">
    <name type="scientific">hydrothermal vent metagenome</name>
    <dbReference type="NCBI Taxonomy" id="652676"/>
    <lineage>
        <taxon>unclassified sequences</taxon>
        <taxon>metagenomes</taxon>
        <taxon>ecological metagenomes</taxon>
    </lineage>
</organism>
<keyword evidence="1" id="KW-0472">Membrane</keyword>
<dbReference type="AlphaFoldDB" id="A0A3B0RQY0"/>
<evidence type="ECO:0000313" key="2">
    <source>
        <dbReference type="EMBL" id="VAV95780.1"/>
    </source>
</evidence>
<feature type="non-terminal residue" evidence="2">
    <location>
        <position position="1"/>
    </location>
</feature>
<gene>
    <name evidence="2" type="ORF">MNBD_ACTINO02-1260</name>
</gene>
<keyword evidence="1" id="KW-1133">Transmembrane helix</keyword>
<feature type="transmembrane region" description="Helical" evidence="1">
    <location>
        <begin position="7"/>
        <end position="30"/>
    </location>
</feature>
<sequence>AAGFICFMLTSTGVGAALCGAIAGVVYLVVLANTGPRAGYCAEVKFNYLGQYRGLKYLRRNC</sequence>
<accession>A0A3B0RQY0</accession>
<evidence type="ECO:0000256" key="1">
    <source>
        <dbReference type="SAM" id="Phobius"/>
    </source>
</evidence>
<keyword evidence="1" id="KW-0812">Transmembrane</keyword>
<name>A0A3B0RQY0_9ZZZZ</name>